<evidence type="ECO:0000313" key="2">
    <source>
        <dbReference type="EMBL" id="BBZ15537.1"/>
    </source>
</evidence>
<accession>A0ABM7KWV1</accession>
<dbReference type="EMBL" id="AP022607">
    <property type="protein sequence ID" value="BBZ15537.1"/>
    <property type="molecule type" value="Genomic_DNA"/>
</dbReference>
<evidence type="ECO:0000313" key="3">
    <source>
        <dbReference type="Proteomes" id="UP000467379"/>
    </source>
</evidence>
<keyword evidence="2" id="KW-0614">Plasmid</keyword>
<organism evidence="2 3">
    <name type="scientific">Mycobacterium branderi</name>
    <dbReference type="NCBI Taxonomy" id="43348"/>
    <lineage>
        <taxon>Bacteria</taxon>
        <taxon>Bacillati</taxon>
        <taxon>Actinomycetota</taxon>
        <taxon>Actinomycetes</taxon>
        <taxon>Mycobacteriales</taxon>
        <taxon>Mycobacteriaceae</taxon>
        <taxon>Mycobacterium</taxon>
    </lineage>
</organism>
<evidence type="ECO:0000256" key="1">
    <source>
        <dbReference type="SAM" id="MobiDB-lite"/>
    </source>
</evidence>
<proteinExistence type="predicted"/>
<feature type="region of interest" description="Disordered" evidence="1">
    <location>
        <begin position="1"/>
        <end position="57"/>
    </location>
</feature>
<name>A0ABM7KWV1_9MYCO</name>
<gene>
    <name evidence="2" type="ORF">MBRA_57320</name>
</gene>
<dbReference type="Proteomes" id="UP000467379">
    <property type="component" value="Plasmid pJCM12687"/>
</dbReference>
<sequence length="57" mass="6213">MRTFFGDKNPGKLSAQKARTDLQTCPGARRPPDSDRAQAARREAGLDVPLAAETMLK</sequence>
<geneLocation type="plasmid" evidence="2 3">
    <name>pJCM12687</name>
</geneLocation>
<feature type="compositionally biased region" description="Basic and acidic residues" evidence="1">
    <location>
        <begin position="30"/>
        <end position="45"/>
    </location>
</feature>
<keyword evidence="3" id="KW-1185">Reference proteome</keyword>
<protein>
    <submittedName>
        <fullName evidence="2">Uncharacterized protein</fullName>
    </submittedName>
</protein>
<reference evidence="2 3" key="1">
    <citation type="journal article" date="2019" name="Emerg. Microbes Infect.">
        <title>Comprehensive subspecies identification of 175 nontuberculous mycobacteria species based on 7547 genomic profiles.</title>
        <authorList>
            <person name="Matsumoto Y."/>
            <person name="Kinjo T."/>
            <person name="Motooka D."/>
            <person name="Nabeya D."/>
            <person name="Jung N."/>
            <person name="Uechi K."/>
            <person name="Horii T."/>
            <person name="Iida T."/>
            <person name="Fujita J."/>
            <person name="Nakamura S."/>
        </authorList>
    </citation>
    <scope>NUCLEOTIDE SEQUENCE [LARGE SCALE GENOMIC DNA]</scope>
    <source>
        <strain evidence="2 3">JCM 12687</strain>
        <plasmid evidence="2">pJCM12687</plasmid>
    </source>
</reference>